<evidence type="ECO:0008006" key="3">
    <source>
        <dbReference type="Google" id="ProtNLM"/>
    </source>
</evidence>
<comment type="caution">
    <text evidence="1">The sequence shown here is derived from an EMBL/GenBank/DDBJ whole genome shotgun (WGS) entry which is preliminary data.</text>
</comment>
<evidence type="ECO:0000313" key="1">
    <source>
        <dbReference type="EMBL" id="MCU0105120.1"/>
    </source>
</evidence>
<protein>
    <recommendedName>
        <fullName evidence="3">Lipoprotein</fullName>
    </recommendedName>
</protein>
<dbReference type="PROSITE" id="PS51257">
    <property type="entry name" value="PROKAR_LIPOPROTEIN"/>
    <property type="match status" value="1"/>
</dbReference>
<organism evidence="1 2">
    <name type="scientific">Paracholeplasma vituli</name>
    <dbReference type="NCBI Taxonomy" id="69473"/>
    <lineage>
        <taxon>Bacteria</taxon>
        <taxon>Bacillati</taxon>
        <taxon>Mycoplasmatota</taxon>
        <taxon>Mollicutes</taxon>
        <taxon>Acholeplasmatales</taxon>
        <taxon>Acholeplasmataceae</taxon>
        <taxon>Paracholeplasma</taxon>
    </lineage>
</organism>
<evidence type="ECO:0000313" key="2">
    <source>
        <dbReference type="Proteomes" id="UP001209076"/>
    </source>
</evidence>
<keyword evidence="2" id="KW-1185">Reference proteome</keyword>
<proteinExistence type="predicted"/>
<sequence length="140" mass="15932">MRCLKVSILVLLVTFLLTACTNPMVVIKQNVEWTSDNDLFTFTIEGEEQYNGEGTLKIDDTLIPVKIFIAIPAYEIYVFDETTYLQWQDTGNTSVALIIFGFKRLNTQGTSIEIISTVNQSAYPELDNLKFMMTRTDLKS</sequence>
<dbReference type="EMBL" id="JAOEGN010000009">
    <property type="protein sequence ID" value="MCU0105120.1"/>
    <property type="molecule type" value="Genomic_DNA"/>
</dbReference>
<dbReference type="RefSeq" id="WP_262096388.1">
    <property type="nucleotide sequence ID" value="NZ_JAOEGN010000009.1"/>
</dbReference>
<accession>A0ABT2PVZ6</accession>
<dbReference type="Proteomes" id="UP001209076">
    <property type="component" value="Unassembled WGS sequence"/>
</dbReference>
<reference evidence="2" key="1">
    <citation type="submission" date="2023-07" db="EMBL/GenBank/DDBJ databases">
        <title>Novel Mycoplasma species identified in domestic and wild animals.</title>
        <authorList>
            <person name="Volokhov D.V."/>
            <person name="Furtak V.A."/>
            <person name="Zagorodnyaya T.A."/>
        </authorList>
    </citation>
    <scope>NUCLEOTIDE SEQUENCE [LARGE SCALE GENOMIC DNA]</scope>
    <source>
        <strain evidence="2">92-19</strain>
    </source>
</reference>
<gene>
    <name evidence="1" type="ORF">N7603_05565</name>
</gene>
<name>A0ABT2PVZ6_9MOLU</name>